<organism evidence="2 3">
    <name type="scientific">Ideonella alba</name>
    <dbReference type="NCBI Taxonomy" id="2824118"/>
    <lineage>
        <taxon>Bacteria</taxon>
        <taxon>Pseudomonadati</taxon>
        <taxon>Pseudomonadota</taxon>
        <taxon>Betaproteobacteria</taxon>
        <taxon>Burkholderiales</taxon>
        <taxon>Sphaerotilaceae</taxon>
        <taxon>Ideonella</taxon>
    </lineage>
</organism>
<sequence>MTDGPREIPYRLRWDAGGHRPGAHRSRQGDAGLAFRGHRRLVDGGDPRRLDIHASLRDPLGQWWVRTLAERRAVTVVLLADLSASMDDDTPPPRVQALAALADSLAWSAQRLGDAFGCLGADRVLHRLGPWPPTRQRGSGPVLAQALQSHQRSGPRAAGIDGLLAAVAELPRQRCLVFLASDFHWPPDALHAVMDALAPHDVVPVVLWQRRDFELPARDGLAWLRDAEGHGAHLVWVRPALRQRHADRLAQARQALTERLRHWQRQPVFQIDGFDPDAFAVHFQA</sequence>
<reference evidence="2 3" key="1">
    <citation type="submission" date="2021-04" db="EMBL/GenBank/DDBJ databases">
        <title>The genome sequence of Ideonella sp. 3Y2.</title>
        <authorList>
            <person name="Liu Y."/>
        </authorList>
    </citation>
    <scope>NUCLEOTIDE SEQUENCE [LARGE SCALE GENOMIC DNA]</scope>
    <source>
        <strain evidence="2 3">3Y2</strain>
    </source>
</reference>
<gene>
    <name evidence="2" type="ORF">KAK03_04895</name>
</gene>
<dbReference type="Pfam" id="PF01882">
    <property type="entry name" value="DUF58"/>
    <property type="match status" value="1"/>
</dbReference>
<keyword evidence="3" id="KW-1185">Reference proteome</keyword>
<dbReference type="Proteomes" id="UP000676246">
    <property type="component" value="Unassembled WGS sequence"/>
</dbReference>
<evidence type="ECO:0000313" key="3">
    <source>
        <dbReference type="Proteomes" id="UP000676246"/>
    </source>
</evidence>
<dbReference type="PANTHER" id="PTHR33608:SF6">
    <property type="entry name" value="BLL2464 PROTEIN"/>
    <property type="match status" value="1"/>
</dbReference>
<protein>
    <submittedName>
        <fullName evidence="2">DUF58 domain-containing protein</fullName>
    </submittedName>
</protein>
<comment type="caution">
    <text evidence="2">The sequence shown here is derived from an EMBL/GenBank/DDBJ whole genome shotgun (WGS) entry which is preliminary data.</text>
</comment>
<dbReference type="EMBL" id="JAGQDD010000002">
    <property type="protein sequence ID" value="MBQ0929817.1"/>
    <property type="molecule type" value="Genomic_DNA"/>
</dbReference>
<dbReference type="PANTHER" id="PTHR33608">
    <property type="entry name" value="BLL2464 PROTEIN"/>
    <property type="match status" value="1"/>
</dbReference>
<evidence type="ECO:0000313" key="2">
    <source>
        <dbReference type="EMBL" id="MBQ0929817.1"/>
    </source>
</evidence>
<dbReference type="InterPro" id="IPR002881">
    <property type="entry name" value="DUF58"/>
</dbReference>
<dbReference type="RefSeq" id="WP_210852062.1">
    <property type="nucleotide sequence ID" value="NZ_JAGQDD010000002.1"/>
</dbReference>
<proteinExistence type="predicted"/>
<name>A0A940YBU0_9BURK</name>
<accession>A0A940YBU0</accession>
<evidence type="ECO:0000259" key="1">
    <source>
        <dbReference type="Pfam" id="PF01882"/>
    </source>
</evidence>
<dbReference type="AlphaFoldDB" id="A0A940YBU0"/>
<feature type="domain" description="DUF58" evidence="1">
    <location>
        <begin position="40"/>
        <end position="253"/>
    </location>
</feature>